<sequence length="150" mass="17011">MANLFPVSEDLPQETLVEQEDVPFGRSWMFDYEAGEFVLTPTGKVAAAGTSEAWIEWCKKALQTERYRYLIYDRNHGQDFDDLIGRALPRPTIESEIERITTETLLTDPRTASVGSFSFVWEEDRCFFTCTAINVREDSGTIQGNVVISG</sequence>
<dbReference type="EMBL" id="JASKHM010000021">
    <property type="protein sequence ID" value="MEQ4486397.1"/>
    <property type="molecule type" value="Genomic_DNA"/>
</dbReference>
<name>A0ABV1L3R2_9BACL</name>
<proteinExistence type="predicted"/>
<evidence type="ECO:0000313" key="1">
    <source>
        <dbReference type="EMBL" id="MEQ4486397.1"/>
    </source>
</evidence>
<keyword evidence="2" id="KW-1185">Reference proteome</keyword>
<protein>
    <submittedName>
        <fullName evidence="1">DUF2634 domain-containing protein</fullName>
    </submittedName>
</protein>
<reference evidence="1 2" key="1">
    <citation type="journal article" date="2023" name="Genome Announc.">
        <title>Pan-Genome Analyses of the Genus Cohnella and Proposal of the Novel Species Cohnella silvisoli sp. nov., Isolated from Forest Soil.</title>
        <authorList>
            <person name="Wang C."/>
            <person name="Mao L."/>
            <person name="Bao G."/>
            <person name="Zhu H."/>
        </authorList>
    </citation>
    <scope>NUCLEOTIDE SEQUENCE [LARGE SCALE GENOMIC DNA]</scope>
    <source>
        <strain evidence="1 2">NL03-T5-1</strain>
    </source>
</reference>
<dbReference type="Pfam" id="PF10934">
    <property type="entry name" value="Sheath_initiator"/>
    <property type="match status" value="1"/>
</dbReference>
<dbReference type="InterPro" id="IPR020288">
    <property type="entry name" value="Sheath_initiator"/>
</dbReference>
<organism evidence="1 2">
    <name type="scientific">Cohnella silvisoli</name>
    <dbReference type="NCBI Taxonomy" id="2873699"/>
    <lineage>
        <taxon>Bacteria</taxon>
        <taxon>Bacillati</taxon>
        <taxon>Bacillota</taxon>
        <taxon>Bacilli</taxon>
        <taxon>Bacillales</taxon>
        <taxon>Paenibacillaceae</taxon>
        <taxon>Cohnella</taxon>
    </lineage>
</organism>
<evidence type="ECO:0000313" key="2">
    <source>
        <dbReference type="Proteomes" id="UP001493487"/>
    </source>
</evidence>
<comment type="caution">
    <text evidence="1">The sequence shown here is derived from an EMBL/GenBank/DDBJ whole genome shotgun (WGS) entry which is preliminary data.</text>
</comment>
<dbReference type="RefSeq" id="WP_232189486.1">
    <property type="nucleotide sequence ID" value="NZ_JAIOAP010000020.1"/>
</dbReference>
<gene>
    <name evidence="1" type="ORF">QJS35_28900</name>
</gene>
<dbReference type="Proteomes" id="UP001493487">
    <property type="component" value="Unassembled WGS sequence"/>
</dbReference>
<accession>A0ABV1L3R2</accession>